<dbReference type="OrthoDB" id="6770063at2759"/>
<evidence type="ECO:0000313" key="3">
    <source>
        <dbReference type="EMBL" id="ORZ39792.1"/>
    </source>
</evidence>
<dbReference type="PROSITE" id="PS50231">
    <property type="entry name" value="RICIN_B_LECTIN"/>
    <property type="match status" value="1"/>
</dbReference>
<dbReference type="CDD" id="cd00161">
    <property type="entry name" value="beta-trefoil_Ricin-like"/>
    <property type="match status" value="1"/>
</dbReference>
<organism evidence="3 4">
    <name type="scientific">Catenaria anguillulae PL171</name>
    <dbReference type="NCBI Taxonomy" id="765915"/>
    <lineage>
        <taxon>Eukaryota</taxon>
        <taxon>Fungi</taxon>
        <taxon>Fungi incertae sedis</taxon>
        <taxon>Blastocladiomycota</taxon>
        <taxon>Blastocladiomycetes</taxon>
        <taxon>Blastocladiales</taxon>
        <taxon>Catenariaceae</taxon>
        <taxon>Catenaria</taxon>
    </lineage>
</organism>
<evidence type="ECO:0000256" key="1">
    <source>
        <dbReference type="SAM" id="MobiDB-lite"/>
    </source>
</evidence>
<keyword evidence="4" id="KW-1185">Reference proteome</keyword>
<comment type="caution">
    <text evidence="3">The sequence shown here is derived from an EMBL/GenBank/DDBJ whole genome shotgun (WGS) entry which is preliminary data.</text>
</comment>
<dbReference type="InterPro" id="IPR035992">
    <property type="entry name" value="Ricin_B-like_lectins"/>
</dbReference>
<sequence length="177" mass="19685">MAQPLRPAHSCKTRPSPRPSQPCPGAPTRHVFSQPIEAETLPKANTGTSAGLGVNRCLDVEQSRKTVKYSDAQMWSCNLNPDAQNRHVMLLTSMQKFSFYGSVDWSSVYIVANGAGPAPEYADYCLDVTEGKMVNGQAVRWWECNRSDAQRWTWNREHGFISPVLRPDLCLDPMGGT</sequence>
<evidence type="ECO:0000313" key="4">
    <source>
        <dbReference type="Proteomes" id="UP000193411"/>
    </source>
</evidence>
<accession>A0A1Y2I321</accession>
<feature type="domain" description="Ricin B lectin" evidence="2">
    <location>
        <begin position="122"/>
        <end position="173"/>
    </location>
</feature>
<evidence type="ECO:0000259" key="2">
    <source>
        <dbReference type="Pfam" id="PF00652"/>
    </source>
</evidence>
<dbReference type="InterPro" id="IPR000772">
    <property type="entry name" value="Ricin_B_lectin"/>
</dbReference>
<dbReference type="Pfam" id="PF00652">
    <property type="entry name" value="Ricin_B_lectin"/>
    <property type="match status" value="1"/>
</dbReference>
<dbReference type="SUPFAM" id="SSF50370">
    <property type="entry name" value="Ricin B-like lectins"/>
    <property type="match status" value="1"/>
</dbReference>
<feature type="compositionally biased region" description="Pro residues" evidence="1">
    <location>
        <begin position="16"/>
        <end position="25"/>
    </location>
</feature>
<protein>
    <recommendedName>
        <fullName evidence="2">Ricin B lectin domain-containing protein</fullName>
    </recommendedName>
</protein>
<proteinExistence type="predicted"/>
<dbReference type="Gene3D" id="2.80.10.50">
    <property type="match status" value="1"/>
</dbReference>
<dbReference type="EMBL" id="MCFL01000004">
    <property type="protein sequence ID" value="ORZ39792.1"/>
    <property type="molecule type" value="Genomic_DNA"/>
</dbReference>
<feature type="region of interest" description="Disordered" evidence="1">
    <location>
        <begin position="1"/>
        <end position="28"/>
    </location>
</feature>
<reference evidence="3 4" key="1">
    <citation type="submission" date="2016-07" db="EMBL/GenBank/DDBJ databases">
        <title>Pervasive Adenine N6-methylation of Active Genes in Fungi.</title>
        <authorList>
            <consortium name="DOE Joint Genome Institute"/>
            <person name="Mondo S.J."/>
            <person name="Dannebaum R.O."/>
            <person name="Kuo R.C."/>
            <person name="Labutti K."/>
            <person name="Haridas S."/>
            <person name="Kuo A."/>
            <person name="Salamov A."/>
            <person name="Ahrendt S.R."/>
            <person name="Lipzen A."/>
            <person name="Sullivan W."/>
            <person name="Andreopoulos W.B."/>
            <person name="Clum A."/>
            <person name="Lindquist E."/>
            <person name="Daum C."/>
            <person name="Ramamoorthy G.K."/>
            <person name="Gryganskyi A."/>
            <person name="Culley D."/>
            <person name="Magnuson J.K."/>
            <person name="James T.Y."/>
            <person name="O'Malley M.A."/>
            <person name="Stajich J.E."/>
            <person name="Spatafora J.W."/>
            <person name="Visel A."/>
            <person name="Grigoriev I.V."/>
        </authorList>
    </citation>
    <scope>NUCLEOTIDE SEQUENCE [LARGE SCALE GENOMIC DNA]</scope>
    <source>
        <strain evidence="3 4">PL171</strain>
    </source>
</reference>
<name>A0A1Y2I321_9FUNG</name>
<dbReference type="Proteomes" id="UP000193411">
    <property type="component" value="Unassembled WGS sequence"/>
</dbReference>
<dbReference type="AlphaFoldDB" id="A0A1Y2I321"/>
<gene>
    <name evidence="3" type="ORF">BCR44DRAFT_1215751</name>
</gene>